<dbReference type="InterPro" id="IPR000944">
    <property type="entry name" value="Tscrpt_reg_Rrf2"/>
</dbReference>
<gene>
    <name evidence="1" type="primary">rrf2</name>
    <name evidence="1" type="ORF">Cabys_2071</name>
</gene>
<dbReference type="Proteomes" id="UP000183868">
    <property type="component" value="Chromosome"/>
</dbReference>
<dbReference type="PANTHER" id="PTHR33221:SF15">
    <property type="entry name" value="HTH-TYPE TRANSCRIPTIONAL REGULATOR YWGB-RELATED"/>
    <property type="match status" value="1"/>
</dbReference>
<dbReference type="OrthoDB" id="9808360at2"/>
<dbReference type="EMBL" id="CP018099">
    <property type="protein sequence ID" value="APF18820.1"/>
    <property type="molecule type" value="Genomic_DNA"/>
</dbReference>
<dbReference type="GO" id="GO:0005829">
    <property type="term" value="C:cytosol"/>
    <property type="evidence" value="ECO:0007669"/>
    <property type="project" value="TreeGrafter"/>
</dbReference>
<dbReference type="SUPFAM" id="SSF46785">
    <property type="entry name" value="Winged helix' DNA-binding domain"/>
    <property type="match status" value="1"/>
</dbReference>
<dbReference type="Gene3D" id="1.10.10.10">
    <property type="entry name" value="Winged helix-like DNA-binding domain superfamily/Winged helix DNA-binding domain"/>
    <property type="match status" value="1"/>
</dbReference>
<sequence>MMKFSKRVEYALIAMVELARYREVDHLVTARRLAREYRIPQEILSKVLQKLAKIGLLQSVQGVKGGYTLARKIEQINMLEVVESIDGPFHLVACHTGRPCDCDQFLFCNIQTPMQYVQEEFMQLLRNISLKDLLTRMKGDFSWVYREQYENAKDHFEQKQLKKGQFVKPNM</sequence>
<dbReference type="GO" id="GO:0003700">
    <property type="term" value="F:DNA-binding transcription factor activity"/>
    <property type="evidence" value="ECO:0007669"/>
    <property type="project" value="TreeGrafter"/>
</dbReference>
<dbReference type="PANTHER" id="PTHR33221">
    <property type="entry name" value="WINGED HELIX-TURN-HELIX TRANSCRIPTIONAL REGULATOR, RRF2 FAMILY"/>
    <property type="match status" value="1"/>
</dbReference>
<evidence type="ECO:0000313" key="1">
    <source>
        <dbReference type="EMBL" id="APF18820.1"/>
    </source>
</evidence>
<dbReference type="InterPro" id="IPR036390">
    <property type="entry name" value="WH_DNA-bd_sf"/>
</dbReference>
<dbReference type="KEGG" id="caby:Cabys_2071"/>
<dbReference type="AlphaFoldDB" id="A0A1J1C8U2"/>
<dbReference type="InterPro" id="IPR036388">
    <property type="entry name" value="WH-like_DNA-bd_sf"/>
</dbReference>
<organism evidence="1 2">
    <name type="scientific">Caldithrix abyssi DSM 13497</name>
    <dbReference type="NCBI Taxonomy" id="880073"/>
    <lineage>
        <taxon>Bacteria</taxon>
        <taxon>Pseudomonadati</taxon>
        <taxon>Calditrichota</taxon>
        <taxon>Calditrichia</taxon>
        <taxon>Calditrichales</taxon>
        <taxon>Calditrichaceae</taxon>
        <taxon>Caldithrix</taxon>
    </lineage>
</organism>
<dbReference type="PROSITE" id="PS51197">
    <property type="entry name" value="HTH_RRF2_2"/>
    <property type="match status" value="1"/>
</dbReference>
<dbReference type="InterPro" id="IPR030489">
    <property type="entry name" value="TR_Rrf2-type_CS"/>
</dbReference>
<accession>A0A1J1C8U2</accession>
<dbReference type="PROSITE" id="PS01332">
    <property type="entry name" value="HTH_RRF2_1"/>
    <property type="match status" value="1"/>
</dbReference>
<protein>
    <submittedName>
        <fullName evidence="1">Rrf2 family protein</fullName>
    </submittedName>
</protein>
<evidence type="ECO:0000313" key="2">
    <source>
        <dbReference type="Proteomes" id="UP000183868"/>
    </source>
</evidence>
<proteinExistence type="predicted"/>
<reference evidence="1 2" key="1">
    <citation type="submission" date="2016-11" db="EMBL/GenBank/DDBJ databases">
        <title>Genomic analysis of Caldithrix abyssi and proposal of a novel bacterial phylum Caldithrichaeota.</title>
        <authorList>
            <person name="Kublanov I."/>
            <person name="Sigalova O."/>
            <person name="Gavrilov S."/>
            <person name="Lebedinsky A."/>
            <person name="Ivanova N."/>
            <person name="Daum C."/>
            <person name="Reddy T."/>
            <person name="Klenk H.P."/>
            <person name="Goker M."/>
            <person name="Reva O."/>
            <person name="Miroshnichenko M."/>
            <person name="Kyprides N."/>
            <person name="Woyke T."/>
            <person name="Gelfand M."/>
        </authorList>
    </citation>
    <scope>NUCLEOTIDE SEQUENCE [LARGE SCALE GENOMIC DNA]</scope>
    <source>
        <strain evidence="1 2">LF13</strain>
    </source>
</reference>
<name>A0A1J1C8U2_CALAY</name>
<dbReference type="NCBIfam" id="TIGR00738">
    <property type="entry name" value="rrf2_super"/>
    <property type="match status" value="1"/>
</dbReference>
<dbReference type="Pfam" id="PF02082">
    <property type="entry name" value="Rrf2"/>
    <property type="match status" value="1"/>
</dbReference>
<dbReference type="RefSeq" id="WP_071777822.1">
    <property type="nucleotide sequence ID" value="NZ_CM001402.1"/>
</dbReference>